<dbReference type="OrthoDB" id="5242095at2"/>
<dbReference type="AlphaFoldDB" id="A0A3N0BZ69"/>
<evidence type="ECO:0000313" key="3">
    <source>
        <dbReference type="EMBL" id="RNL55299.1"/>
    </source>
</evidence>
<dbReference type="InterPro" id="IPR009061">
    <property type="entry name" value="DNA-bd_dom_put_sf"/>
</dbReference>
<evidence type="ECO:0000313" key="4">
    <source>
        <dbReference type="Proteomes" id="UP000273807"/>
    </source>
</evidence>
<dbReference type="PROSITE" id="PS50937">
    <property type="entry name" value="HTH_MERR_2"/>
    <property type="match status" value="1"/>
</dbReference>
<dbReference type="GO" id="GO:0003677">
    <property type="term" value="F:DNA binding"/>
    <property type="evidence" value="ECO:0007669"/>
    <property type="project" value="InterPro"/>
</dbReference>
<name>A0A3N0BZ69_9MICC</name>
<protein>
    <submittedName>
        <fullName evidence="3">MerR family transcriptional regulator</fullName>
    </submittedName>
</protein>
<feature type="domain" description="HTH merR-type" evidence="2">
    <location>
        <begin position="1"/>
        <end position="70"/>
    </location>
</feature>
<dbReference type="SMART" id="SM00422">
    <property type="entry name" value="HTH_MERR"/>
    <property type="match status" value="1"/>
</dbReference>
<evidence type="ECO:0000259" key="2">
    <source>
        <dbReference type="PROSITE" id="PS50937"/>
    </source>
</evidence>
<dbReference type="SUPFAM" id="SSF46955">
    <property type="entry name" value="Putative DNA-binding domain"/>
    <property type="match status" value="1"/>
</dbReference>
<keyword evidence="4" id="KW-1185">Reference proteome</keyword>
<gene>
    <name evidence="3" type="ORF">D7003_10030</name>
</gene>
<dbReference type="Proteomes" id="UP000273807">
    <property type="component" value="Unassembled WGS sequence"/>
</dbReference>
<dbReference type="Pfam" id="PF13411">
    <property type="entry name" value="MerR_1"/>
    <property type="match status" value="1"/>
</dbReference>
<evidence type="ECO:0000256" key="1">
    <source>
        <dbReference type="SAM" id="MobiDB-lite"/>
    </source>
</evidence>
<dbReference type="GO" id="GO:0006355">
    <property type="term" value="P:regulation of DNA-templated transcription"/>
    <property type="evidence" value="ECO:0007669"/>
    <property type="project" value="InterPro"/>
</dbReference>
<accession>A0A3N0BZ69</accession>
<dbReference type="Gene3D" id="1.10.1660.10">
    <property type="match status" value="1"/>
</dbReference>
<organism evidence="3 4">
    <name type="scientific">Arthrobacter oryzae</name>
    <dbReference type="NCBI Taxonomy" id="409290"/>
    <lineage>
        <taxon>Bacteria</taxon>
        <taxon>Bacillati</taxon>
        <taxon>Actinomycetota</taxon>
        <taxon>Actinomycetes</taxon>
        <taxon>Micrococcales</taxon>
        <taxon>Micrococcaceae</taxon>
        <taxon>Arthrobacter</taxon>
    </lineage>
</organism>
<dbReference type="EMBL" id="RBED01000094">
    <property type="protein sequence ID" value="RNL55299.1"/>
    <property type="molecule type" value="Genomic_DNA"/>
</dbReference>
<reference evidence="3 4" key="1">
    <citation type="submission" date="2018-10" db="EMBL/GenBank/DDBJ databases">
        <title>Genome sequencing of Arthrobacter oryzae TNB02.</title>
        <authorList>
            <person name="Cho Y.-J."/>
            <person name="Cho A."/>
            <person name="Kim O.-S."/>
        </authorList>
    </citation>
    <scope>NUCLEOTIDE SEQUENCE [LARGE SCALE GENOMIC DNA]</scope>
    <source>
        <strain evidence="3 4">TNB02</strain>
    </source>
</reference>
<dbReference type="RefSeq" id="WP_123255314.1">
    <property type="nucleotide sequence ID" value="NZ_RBED01000094.1"/>
</dbReference>
<sequence>MQLKELSERTAVTPASIKYYLREGLLPAGESVHPTRSQYSDQHVGRLKLIQALRQVVGLNIGQIRGIVGLADGGAPRLELLAAVQRTVLGLDGADDDGTSGTEPGDAVVRLRNWPDARSDARTALNAHVAHMADLGVPVPLELLDAYSSALDAVANLDISATVAPRDVDELILTAAVGMHLHSELVRRLLAFAQASHGIRRYETETDLGPNDNAPPRNVRERPAPPRKT</sequence>
<proteinExistence type="predicted"/>
<feature type="region of interest" description="Disordered" evidence="1">
    <location>
        <begin position="203"/>
        <end position="229"/>
    </location>
</feature>
<feature type="compositionally biased region" description="Basic and acidic residues" evidence="1">
    <location>
        <begin position="218"/>
        <end position="229"/>
    </location>
</feature>
<dbReference type="InterPro" id="IPR000551">
    <property type="entry name" value="MerR-type_HTH_dom"/>
</dbReference>
<comment type="caution">
    <text evidence="3">The sequence shown here is derived from an EMBL/GenBank/DDBJ whole genome shotgun (WGS) entry which is preliminary data.</text>
</comment>